<name>A0A2T4DPH9_9BACT</name>
<dbReference type="AlphaFoldDB" id="A0A2T4DPH9"/>
<comment type="caution">
    <text evidence="1">The sequence shown here is derived from an EMBL/GenBank/DDBJ whole genome shotgun (WGS) entry which is preliminary data.</text>
</comment>
<proteinExistence type="predicted"/>
<gene>
    <name evidence="1" type="ORF">C9994_10560</name>
</gene>
<protein>
    <submittedName>
        <fullName evidence="1">Uncharacterized protein</fullName>
    </submittedName>
</protein>
<sequence length="68" mass="7891">MQHQECCADIKIYLSQKAYFFQARKIMGIKKPSENSRLIVRMINFDKTGISYKPVSKLVSGKIYTTFP</sequence>
<dbReference type="EMBL" id="PYVU01000092">
    <property type="protein sequence ID" value="PTB95707.1"/>
    <property type="molecule type" value="Genomic_DNA"/>
</dbReference>
<reference evidence="1 2" key="1">
    <citation type="submission" date="2018-03" db="EMBL/GenBank/DDBJ databases">
        <title>Cross-interface Injection: A General Nanoliter Liquid Handling Method Applied to Single Cells Genome Amplification Automated Nanoliter Liquid Handling Applied to Single Cell Multiple Displacement Amplification.</title>
        <authorList>
            <person name="Yun J."/>
            <person name="Xu P."/>
            <person name="Xu J."/>
            <person name="Dai X."/>
            <person name="Wang Y."/>
            <person name="Zheng X."/>
            <person name="Cao C."/>
            <person name="Yi Q."/>
            <person name="Zhu Y."/>
            <person name="Wang L."/>
            <person name="Dong Z."/>
            <person name="Huang Y."/>
            <person name="Huang L."/>
            <person name="Du W."/>
        </authorList>
    </citation>
    <scope>NUCLEOTIDE SEQUENCE [LARGE SCALE GENOMIC DNA]</scope>
    <source>
        <strain evidence="1 2">Z-D1-2</strain>
    </source>
</reference>
<evidence type="ECO:0000313" key="1">
    <source>
        <dbReference type="EMBL" id="PTB95707.1"/>
    </source>
</evidence>
<organism evidence="1 2">
    <name type="scientific">Marivirga lumbricoides</name>
    <dbReference type="NCBI Taxonomy" id="1046115"/>
    <lineage>
        <taxon>Bacteria</taxon>
        <taxon>Pseudomonadati</taxon>
        <taxon>Bacteroidota</taxon>
        <taxon>Cytophagia</taxon>
        <taxon>Cytophagales</taxon>
        <taxon>Marivirgaceae</taxon>
        <taxon>Marivirga</taxon>
    </lineage>
</organism>
<dbReference type="Proteomes" id="UP000240608">
    <property type="component" value="Unassembled WGS sequence"/>
</dbReference>
<accession>A0A2T4DPH9</accession>
<evidence type="ECO:0000313" key="2">
    <source>
        <dbReference type="Proteomes" id="UP000240608"/>
    </source>
</evidence>